<organism evidence="2 3">
    <name type="scientific">Candidatus Naiadarchaeum limnaeum</name>
    <dbReference type="NCBI Taxonomy" id="2756139"/>
    <lineage>
        <taxon>Archaea</taxon>
        <taxon>Candidatus Undinarchaeota</taxon>
        <taxon>Candidatus Undinarchaeia</taxon>
        <taxon>Candidatus Naiadarchaeales</taxon>
        <taxon>Candidatus Naiadarchaeaceae</taxon>
        <taxon>Candidatus Naiadarchaeum</taxon>
    </lineage>
</organism>
<evidence type="ECO:0000313" key="2">
    <source>
        <dbReference type="EMBL" id="HIK00137.1"/>
    </source>
</evidence>
<accession>A0A832UR53</accession>
<comment type="caution">
    <text evidence="2">The sequence shown here is derived from an EMBL/GenBank/DDBJ whole genome shotgun (WGS) entry which is preliminary data.</text>
</comment>
<name>A0A832UR53_9ARCH</name>
<proteinExistence type="predicted"/>
<keyword evidence="1" id="KW-0472">Membrane</keyword>
<sequence length="137" mass="15420">MKNKFFIVIVILAVIISSVAIFVTLPEKLDYTEAAVVGHISGAKGGYIFVIDSPALLKGLGVYVSLYLERNSTYERWRSDNTTLEAQVFYVMATKRLCEGLRPKFSGPIVPQMYTPYCKVGFPKITEIVDIKEYKVQ</sequence>
<dbReference type="AlphaFoldDB" id="A0A832UR53"/>
<evidence type="ECO:0000313" key="3">
    <source>
        <dbReference type="Proteomes" id="UP000646946"/>
    </source>
</evidence>
<keyword evidence="1" id="KW-1133">Transmembrane helix</keyword>
<gene>
    <name evidence="2" type="ORF">H1016_01190</name>
</gene>
<feature type="transmembrane region" description="Helical" evidence="1">
    <location>
        <begin position="45"/>
        <end position="68"/>
    </location>
</feature>
<evidence type="ECO:0000256" key="1">
    <source>
        <dbReference type="SAM" id="Phobius"/>
    </source>
</evidence>
<keyword evidence="3" id="KW-1185">Reference proteome</keyword>
<keyword evidence="1" id="KW-0812">Transmembrane</keyword>
<dbReference type="Proteomes" id="UP000646946">
    <property type="component" value="Unassembled WGS sequence"/>
</dbReference>
<feature type="transmembrane region" description="Helical" evidence="1">
    <location>
        <begin position="5"/>
        <end position="25"/>
    </location>
</feature>
<protein>
    <submittedName>
        <fullName evidence="2">Uncharacterized protein</fullName>
    </submittedName>
</protein>
<dbReference type="EMBL" id="DVAB01000011">
    <property type="protein sequence ID" value="HIK00137.1"/>
    <property type="molecule type" value="Genomic_DNA"/>
</dbReference>
<reference evidence="2 3" key="1">
    <citation type="journal article" name="Nat. Commun.">
        <title>Undinarchaeota illuminate DPANN phylogeny and the impact of gene transfer on archaeal evolution.</title>
        <authorList>
            <person name="Dombrowski N."/>
            <person name="Williams T.A."/>
            <person name="Sun J."/>
            <person name="Woodcroft B.J."/>
            <person name="Lee J.H."/>
            <person name="Minh B.Q."/>
            <person name="Rinke C."/>
            <person name="Spang A."/>
        </authorList>
    </citation>
    <scope>NUCLEOTIDE SEQUENCE [LARGE SCALE GENOMIC DNA]</scope>
    <source>
        <strain evidence="2">MAG_bin1129</strain>
    </source>
</reference>